<dbReference type="InterPro" id="IPR026590">
    <property type="entry name" value="Ssirtuin_cat_dom"/>
</dbReference>
<evidence type="ECO:0000256" key="2">
    <source>
        <dbReference type="PROSITE-ProRule" id="PRU00236"/>
    </source>
</evidence>
<evidence type="ECO:0000313" key="4">
    <source>
        <dbReference type="EMBL" id="HIQ95755.1"/>
    </source>
</evidence>
<dbReference type="SUPFAM" id="SSF52467">
    <property type="entry name" value="DHS-like NAD/FAD-binding domain"/>
    <property type="match status" value="1"/>
</dbReference>
<name>A0A9D0ZUP1_9FIRM</name>
<dbReference type="AlphaFoldDB" id="A0A9D0ZUP1"/>
<reference evidence="4" key="2">
    <citation type="journal article" date="2021" name="PeerJ">
        <title>Extensive microbial diversity within the chicken gut microbiome revealed by metagenomics and culture.</title>
        <authorList>
            <person name="Gilroy R."/>
            <person name="Ravi A."/>
            <person name="Getino M."/>
            <person name="Pursley I."/>
            <person name="Horton D.L."/>
            <person name="Alikhan N.F."/>
            <person name="Baker D."/>
            <person name="Gharbi K."/>
            <person name="Hall N."/>
            <person name="Watson M."/>
            <person name="Adriaenssens E.M."/>
            <person name="Foster-Nyarko E."/>
            <person name="Jarju S."/>
            <person name="Secka A."/>
            <person name="Antonio M."/>
            <person name="Oren A."/>
            <person name="Chaudhuri R.R."/>
            <person name="La Ragione R."/>
            <person name="Hildebrand F."/>
            <person name="Pallen M.J."/>
        </authorList>
    </citation>
    <scope>NUCLEOTIDE SEQUENCE</scope>
    <source>
        <strain evidence="4">ChiSjej3B21-11622</strain>
    </source>
</reference>
<sequence length="272" mass="31012">MVNKIEEADAVLIGTSNGLSITEGLHLFADNQAFEELFGDLKQKYGMRCILQGMGARWNSEEEKWGFWSRLVHHYCGEYQESQVMADLKKIIGKKDYFVITSNGECHFELCGFAPEKIYEVEGNWLTMQCASRCHEKVYPWADLAEKMAKAEQKGKVPSELIPNCPVCGGSMQIHMETDRNFIPETESRKRLEAFLEKYHGKKLVILELGIGWRNQLIKAPLMRLTAREPQAVYVTVNLGEIFIPDEIRDKSYGLDGDLAEILRALAKERGD</sequence>
<evidence type="ECO:0000259" key="3">
    <source>
        <dbReference type="PROSITE" id="PS50305"/>
    </source>
</evidence>
<evidence type="ECO:0000256" key="1">
    <source>
        <dbReference type="ARBA" id="ARBA00023027"/>
    </source>
</evidence>
<reference evidence="4" key="1">
    <citation type="submission" date="2020-10" db="EMBL/GenBank/DDBJ databases">
        <authorList>
            <person name="Gilroy R."/>
        </authorList>
    </citation>
    <scope>NUCLEOTIDE SEQUENCE</scope>
    <source>
        <strain evidence="4">ChiSjej3B21-11622</strain>
    </source>
</reference>
<proteinExistence type="predicted"/>
<dbReference type="Proteomes" id="UP000886886">
    <property type="component" value="Unassembled WGS sequence"/>
</dbReference>
<dbReference type="PROSITE" id="PS50305">
    <property type="entry name" value="SIRTUIN"/>
    <property type="match status" value="1"/>
</dbReference>
<organism evidence="4 5">
    <name type="scientific">Candidatus Limivivens merdigallinarum</name>
    <dbReference type="NCBI Taxonomy" id="2840859"/>
    <lineage>
        <taxon>Bacteria</taxon>
        <taxon>Bacillati</taxon>
        <taxon>Bacillota</taxon>
        <taxon>Clostridia</taxon>
        <taxon>Lachnospirales</taxon>
        <taxon>Lachnospiraceae</taxon>
        <taxon>Lachnospiraceae incertae sedis</taxon>
        <taxon>Candidatus Limivivens</taxon>
    </lineage>
</organism>
<dbReference type="EMBL" id="DVFT01000058">
    <property type="protein sequence ID" value="HIQ95755.1"/>
    <property type="molecule type" value="Genomic_DNA"/>
</dbReference>
<gene>
    <name evidence="4" type="ORF">IAB26_04255</name>
</gene>
<comment type="caution">
    <text evidence="2">Lacks conserved residue(s) required for the propagation of feature annotation.</text>
</comment>
<keyword evidence="1" id="KW-0520">NAD</keyword>
<protein>
    <submittedName>
        <fullName evidence="4">NAD-dependent protein deacetylase, SIR2 family</fullName>
    </submittedName>
</protein>
<feature type="domain" description="Deacetylase sirtuin-type" evidence="3">
    <location>
        <begin position="1"/>
        <end position="269"/>
    </location>
</feature>
<dbReference type="InterPro" id="IPR029035">
    <property type="entry name" value="DHS-like_NAD/FAD-binding_dom"/>
</dbReference>
<evidence type="ECO:0000313" key="5">
    <source>
        <dbReference type="Proteomes" id="UP000886886"/>
    </source>
</evidence>
<accession>A0A9D0ZUP1</accession>
<comment type="caution">
    <text evidence="4">The sequence shown here is derived from an EMBL/GenBank/DDBJ whole genome shotgun (WGS) entry which is preliminary data.</text>
</comment>
<dbReference type="Gene3D" id="3.40.50.1220">
    <property type="entry name" value="TPP-binding domain"/>
    <property type="match status" value="1"/>
</dbReference>